<dbReference type="Gramene" id="EME26063">
    <property type="protein sequence ID" value="EME26063"/>
    <property type="gene ID" value="Gasu_62820"/>
</dbReference>
<protein>
    <submittedName>
        <fullName evidence="1">Uncharacterized protein</fullName>
    </submittedName>
</protein>
<dbReference type="RefSeq" id="XP_005702583.1">
    <property type="nucleotide sequence ID" value="XM_005702526.1"/>
</dbReference>
<dbReference type="Proteomes" id="UP000030680">
    <property type="component" value="Unassembled WGS sequence"/>
</dbReference>
<reference evidence="2" key="1">
    <citation type="journal article" date="2013" name="Science">
        <title>Gene transfer from bacteria and archaea facilitated evolution of an extremophilic eukaryote.</title>
        <authorList>
            <person name="Schonknecht G."/>
            <person name="Chen W.H."/>
            <person name="Ternes C.M."/>
            <person name="Barbier G.G."/>
            <person name="Shrestha R.P."/>
            <person name="Stanke M."/>
            <person name="Brautigam A."/>
            <person name="Baker B.J."/>
            <person name="Banfield J.F."/>
            <person name="Garavito R.M."/>
            <person name="Carr K."/>
            <person name="Wilkerson C."/>
            <person name="Rensing S.A."/>
            <person name="Gagneul D."/>
            <person name="Dickenson N.E."/>
            <person name="Oesterhelt C."/>
            <person name="Lercher M.J."/>
            <person name="Weber A.P."/>
        </authorList>
    </citation>
    <scope>NUCLEOTIDE SEQUENCE [LARGE SCALE GENOMIC DNA]</scope>
    <source>
        <strain evidence="2">074W</strain>
    </source>
</reference>
<proteinExistence type="predicted"/>
<dbReference type="EMBL" id="KB454627">
    <property type="protein sequence ID" value="EME26063.1"/>
    <property type="molecule type" value="Genomic_DNA"/>
</dbReference>
<dbReference type="GeneID" id="17085054"/>
<organism evidence="1 2">
    <name type="scientific">Galdieria sulphuraria</name>
    <name type="common">Red alga</name>
    <dbReference type="NCBI Taxonomy" id="130081"/>
    <lineage>
        <taxon>Eukaryota</taxon>
        <taxon>Rhodophyta</taxon>
        <taxon>Bangiophyceae</taxon>
        <taxon>Galdieriales</taxon>
        <taxon>Galdieriaceae</taxon>
        <taxon>Galdieria</taxon>
    </lineage>
</organism>
<dbReference type="AlphaFoldDB" id="M2XQY9"/>
<name>M2XQY9_GALSU</name>
<gene>
    <name evidence="1" type="ORF">Gasu_62820</name>
</gene>
<dbReference type="KEGG" id="gsl:Gasu_62820"/>
<accession>M2XQY9</accession>
<keyword evidence="2" id="KW-1185">Reference proteome</keyword>
<sequence length="78" mass="8760">MDSMFLLSSFGKCLKRKEMNSLEICSCLVHLMVRDIVSQSAQAVSLQIITQTWATNSANWTFCMESFSGSLSEMLSKQ</sequence>
<evidence type="ECO:0000313" key="1">
    <source>
        <dbReference type="EMBL" id="EME26063.1"/>
    </source>
</evidence>
<evidence type="ECO:0000313" key="2">
    <source>
        <dbReference type="Proteomes" id="UP000030680"/>
    </source>
</evidence>